<dbReference type="AlphaFoldDB" id="A0ABD0LDQ0"/>
<evidence type="ECO:0000256" key="2">
    <source>
        <dbReference type="ARBA" id="ARBA00013194"/>
    </source>
</evidence>
<keyword evidence="8" id="KW-1185">Reference proteome</keyword>
<organism evidence="7 8">
    <name type="scientific">Batillaria attramentaria</name>
    <dbReference type="NCBI Taxonomy" id="370345"/>
    <lineage>
        <taxon>Eukaryota</taxon>
        <taxon>Metazoa</taxon>
        <taxon>Spiralia</taxon>
        <taxon>Lophotrochozoa</taxon>
        <taxon>Mollusca</taxon>
        <taxon>Gastropoda</taxon>
        <taxon>Caenogastropoda</taxon>
        <taxon>Sorbeoconcha</taxon>
        <taxon>Cerithioidea</taxon>
        <taxon>Batillariidae</taxon>
        <taxon>Batillaria</taxon>
    </lineage>
</organism>
<evidence type="ECO:0000256" key="4">
    <source>
        <dbReference type="ARBA" id="ARBA00023235"/>
    </source>
</evidence>
<protein>
    <recommendedName>
        <fullName evidence="2">peptidylprolyl isomerase</fullName>
        <ecNumber evidence="2">5.2.1.8</ecNumber>
    </recommendedName>
</protein>
<dbReference type="InterPro" id="IPR002130">
    <property type="entry name" value="Cyclophilin-type_PPIase_dom"/>
</dbReference>
<feature type="compositionally biased region" description="Basic residues" evidence="5">
    <location>
        <begin position="278"/>
        <end position="294"/>
    </location>
</feature>
<accession>A0ABD0LDQ0</accession>
<dbReference type="Gene3D" id="2.40.100.10">
    <property type="entry name" value="Cyclophilin-like"/>
    <property type="match status" value="1"/>
</dbReference>
<evidence type="ECO:0000256" key="1">
    <source>
        <dbReference type="ARBA" id="ARBA00000971"/>
    </source>
</evidence>
<dbReference type="PROSITE" id="PS50072">
    <property type="entry name" value="CSA_PPIASE_2"/>
    <property type="match status" value="1"/>
</dbReference>
<feature type="compositionally biased region" description="Basic and acidic residues" evidence="5">
    <location>
        <begin position="431"/>
        <end position="440"/>
    </location>
</feature>
<comment type="caution">
    <text evidence="7">The sequence shown here is derived from an EMBL/GenBank/DDBJ whole genome shotgun (WGS) entry which is preliminary data.</text>
</comment>
<dbReference type="PRINTS" id="PR00153">
    <property type="entry name" value="CSAPPISMRASE"/>
</dbReference>
<dbReference type="Proteomes" id="UP001519460">
    <property type="component" value="Unassembled WGS sequence"/>
</dbReference>
<feature type="region of interest" description="Disordered" evidence="5">
    <location>
        <begin position="228"/>
        <end position="612"/>
    </location>
</feature>
<feature type="compositionally biased region" description="Basic and acidic residues" evidence="5">
    <location>
        <begin position="320"/>
        <end position="332"/>
    </location>
</feature>
<dbReference type="InterPro" id="IPR020892">
    <property type="entry name" value="Cyclophilin-type_PPIase_CS"/>
</dbReference>
<feature type="compositionally biased region" description="Basic residues" evidence="5">
    <location>
        <begin position="382"/>
        <end position="409"/>
    </location>
</feature>
<feature type="domain" description="PPIase cyclophilin-type" evidence="6">
    <location>
        <begin position="11"/>
        <end position="176"/>
    </location>
</feature>
<evidence type="ECO:0000259" key="6">
    <source>
        <dbReference type="PROSITE" id="PS50072"/>
    </source>
</evidence>
<feature type="compositionally biased region" description="Basic and acidic residues" evidence="5">
    <location>
        <begin position="458"/>
        <end position="584"/>
    </location>
</feature>
<keyword evidence="4" id="KW-0413">Isomerase</keyword>
<feature type="compositionally biased region" description="Basic and acidic residues" evidence="5">
    <location>
        <begin position="302"/>
        <end position="311"/>
    </location>
</feature>
<dbReference type="PANTHER" id="PTHR11071">
    <property type="entry name" value="PEPTIDYL-PROLYL CIS-TRANS ISOMERASE"/>
    <property type="match status" value="1"/>
</dbReference>
<dbReference type="SUPFAM" id="SSF50891">
    <property type="entry name" value="Cyclophilin-like"/>
    <property type="match status" value="1"/>
</dbReference>
<dbReference type="PANTHER" id="PTHR11071:SF565">
    <property type="entry name" value="MOCA-CYP, ISOFORM A"/>
    <property type="match status" value="1"/>
</dbReference>
<dbReference type="EC" id="5.2.1.8" evidence="2"/>
<dbReference type="GO" id="GO:0003755">
    <property type="term" value="F:peptidyl-prolyl cis-trans isomerase activity"/>
    <property type="evidence" value="ECO:0007669"/>
    <property type="project" value="UniProtKB-KW"/>
</dbReference>
<comment type="catalytic activity">
    <reaction evidence="1">
        <text>[protein]-peptidylproline (omega=180) = [protein]-peptidylproline (omega=0)</text>
        <dbReference type="Rhea" id="RHEA:16237"/>
        <dbReference type="Rhea" id="RHEA-COMP:10747"/>
        <dbReference type="Rhea" id="RHEA-COMP:10748"/>
        <dbReference type="ChEBI" id="CHEBI:83833"/>
        <dbReference type="ChEBI" id="CHEBI:83834"/>
        <dbReference type="EC" id="5.2.1.8"/>
    </reaction>
</comment>
<dbReference type="FunFam" id="2.40.100.10:FF:000005">
    <property type="entry name" value="Peptidyl-prolyl cis-trans isomerase G"/>
    <property type="match status" value="1"/>
</dbReference>
<proteinExistence type="predicted"/>
<evidence type="ECO:0000256" key="5">
    <source>
        <dbReference type="SAM" id="MobiDB-lite"/>
    </source>
</evidence>
<dbReference type="CDD" id="cd01926">
    <property type="entry name" value="cyclophilin_ABH_like"/>
    <property type="match status" value="1"/>
</dbReference>
<gene>
    <name evidence="7" type="ORF">BaRGS_00011183</name>
</gene>
<evidence type="ECO:0000313" key="7">
    <source>
        <dbReference type="EMBL" id="KAK7497543.1"/>
    </source>
</evidence>
<dbReference type="PROSITE" id="PS00170">
    <property type="entry name" value="CSA_PPIASE_1"/>
    <property type="match status" value="1"/>
</dbReference>
<dbReference type="Pfam" id="PF00160">
    <property type="entry name" value="Pro_isomerase"/>
    <property type="match status" value="1"/>
</dbReference>
<feature type="compositionally biased region" description="Acidic residues" evidence="5">
    <location>
        <begin position="363"/>
        <end position="378"/>
    </location>
</feature>
<evidence type="ECO:0000256" key="3">
    <source>
        <dbReference type="ARBA" id="ARBA00023110"/>
    </source>
</evidence>
<dbReference type="InterPro" id="IPR029000">
    <property type="entry name" value="Cyclophilin-like_dom_sf"/>
</dbReference>
<reference evidence="7 8" key="1">
    <citation type="journal article" date="2023" name="Sci. Data">
        <title>Genome assembly of the Korean intertidal mud-creeper Batillaria attramentaria.</title>
        <authorList>
            <person name="Patra A.K."/>
            <person name="Ho P.T."/>
            <person name="Jun S."/>
            <person name="Lee S.J."/>
            <person name="Kim Y."/>
            <person name="Won Y.J."/>
        </authorList>
    </citation>
    <scope>NUCLEOTIDE SEQUENCE [LARGE SCALE GENOMIC DNA]</scope>
    <source>
        <strain evidence="7">Wonlab-2016</strain>
    </source>
</reference>
<keyword evidence="3" id="KW-0697">Rotamase</keyword>
<sequence length="612" mass="71125">MTISGIRPRCFFDVTIGDQPVGRIVIELFSDVCPKTCENFRALCTGEKGTSEKTGETLHFKGAPFHRVVKDFMIQGGDFTKGDGTGGESIYGGVFPDENFKFKHDKEYLLSMANRGKDTNGSQFFITTKPAPHLDNVHVVFGHVLSGQDVVKKIEQLPTDARCRPEVEPKISNCGELVLLYKGKGKKKKAAAEEGEIVSEKEKEKVPTVFAEIRPDEIPDVPFQKFLFRGKQEEDEQPATDARPTNRERLRSPPGYNRRRPAERIPYSSRVKYSSTGRKIKGRGSFRFHSRSRSRSVTPPHWRREMERVVKPGETTQPESEEKWVKGDRLQQNERPSAKSRLGARKQVEQSAAPLQKRFVEQEMSDEKEEGEMDDEEDEKGKHKKDKKESKKHKKHKKDDKHKKKHKRDKKDSSEESDNEHDKKSKKKDRREKSKKEKDSKKKRPHEKSDEDSSSDSESDREKENKTRGRKHSTELEKSSDKGAKEDTRSRRHSQSDTRDKRDHSDSHKRIETSNRTTGERGRHDDPSRRHRSPSAEKARPQRNDRKDQQDNKDRRSRERQRSRSREPRKSLRVDDSRDRDGNQKRRSRSKSRSRSADRRPWGDRTIRQTED</sequence>
<feature type="compositionally biased region" description="Basic residues" evidence="5">
    <location>
        <begin position="585"/>
        <end position="594"/>
    </location>
</feature>
<dbReference type="EMBL" id="JACVVK020000057">
    <property type="protein sequence ID" value="KAK7497543.1"/>
    <property type="molecule type" value="Genomic_DNA"/>
</dbReference>
<name>A0ABD0LDQ0_9CAEN</name>
<evidence type="ECO:0000313" key="8">
    <source>
        <dbReference type="Proteomes" id="UP001519460"/>
    </source>
</evidence>
<feature type="compositionally biased region" description="Basic and acidic residues" evidence="5">
    <location>
        <begin position="595"/>
        <end position="612"/>
    </location>
</feature>